<evidence type="ECO:0000313" key="2">
    <source>
        <dbReference type="EMBL" id="CAG5007161.1"/>
    </source>
</evidence>
<proteinExistence type="predicted"/>
<reference evidence="2" key="1">
    <citation type="submission" date="2021-04" db="EMBL/GenBank/DDBJ databases">
        <authorList>
            <person name="Tunstrom K."/>
        </authorList>
    </citation>
    <scope>NUCLEOTIDE SEQUENCE</scope>
</reference>
<feature type="region of interest" description="Disordered" evidence="1">
    <location>
        <begin position="67"/>
        <end position="100"/>
    </location>
</feature>
<gene>
    <name evidence="2" type="ORF">PAPOLLO_LOCUS14873</name>
</gene>
<name>A0A8S3X7R4_PARAO</name>
<dbReference type="EMBL" id="CAJQZP010000987">
    <property type="protein sequence ID" value="CAG5007161.1"/>
    <property type="molecule type" value="Genomic_DNA"/>
</dbReference>
<dbReference type="AlphaFoldDB" id="A0A8S3X7R4"/>
<accession>A0A8S3X7R4</accession>
<feature type="region of interest" description="Disordered" evidence="1">
    <location>
        <begin position="1"/>
        <end position="51"/>
    </location>
</feature>
<keyword evidence="3" id="KW-1185">Reference proteome</keyword>
<dbReference type="Proteomes" id="UP000691718">
    <property type="component" value="Unassembled WGS sequence"/>
</dbReference>
<evidence type="ECO:0000256" key="1">
    <source>
        <dbReference type="SAM" id="MobiDB-lite"/>
    </source>
</evidence>
<sequence>MEDKATLLQSTPGGLRAWRSAITPDLGSPLSPQSPSASEDAPPAKRRRSQKSLTFACISAVESERLHGRRPLSSVEIEELVNVNDSGSDDDEDEGYEKGD</sequence>
<feature type="compositionally biased region" description="Acidic residues" evidence="1">
    <location>
        <begin position="87"/>
        <end position="100"/>
    </location>
</feature>
<evidence type="ECO:0000313" key="3">
    <source>
        <dbReference type="Proteomes" id="UP000691718"/>
    </source>
</evidence>
<organism evidence="2 3">
    <name type="scientific">Parnassius apollo</name>
    <name type="common">Apollo butterfly</name>
    <name type="synonym">Papilio apollo</name>
    <dbReference type="NCBI Taxonomy" id="110799"/>
    <lineage>
        <taxon>Eukaryota</taxon>
        <taxon>Metazoa</taxon>
        <taxon>Ecdysozoa</taxon>
        <taxon>Arthropoda</taxon>
        <taxon>Hexapoda</taxon>
        <taxon>Insecta</taxon>
        <taxon>Pterygota</taxon>
        <taxon>Neoptera</taxon>
        <taxon>Endopterygota</taxon>
        <taxon>Lepidoptera</taxon>
        <taxon>Glossata</taxon>
        <taxon>Ditrysia</taxon>
        <taxon>Papilionoidea</taxon>
        <taxon>Papilionidae</taxon>
        <taxon>Parnassiinae</taxon>
        <taxon>Parnassini</taxon>
        <taxon>Parnassius</taxon>
        <taxon>Parnassius</taxon>
    </lineage>
</organism>
<protein>
    <submittedName>
        <fullName evidence="2">(apollo) hypothetical protein</fullName>
    </submittedName>
</protein>
<comment type="caution">
    <text evidence="2">The sequence shown here is derived from an EMBL/GenBank/DDBJ whole genome shotgun (WGS) entry which is preliminary data.</text>
</comment>